<evidence type="ECO:0000313" key="7">
    <source>
        <dbReference type="Proteomes" id="UP000652219"/>
    </source>
</evidence>
<dbReference type="SUPFAM" id="SSF103473">
    <property type="entry name" value="MFS general substrate transporter"/>
    <property type="match status" value="1"/>
</dbReference>
<keyword evidence="5" id="KW-0472">Membrane</keyword>
<dbReference type="Proteomes" id="UP000652219">
    <property type="component" value="Unassembled WGS sequence"/>
</dbReference>
<comment type="subcellular location">
    <subcellularLocation>
        <location evidence="1">Membrane</location>
        <topology evidence="1">Multi-pass membrane protein</topology>
    </subcellularLocation>
</comment>
<evidence type="ECO:0000256" key="4">
    <source>
        <dbReference type="ARBA" id="ARBA00022989"/>
    </source>
</evidence>
<dbReference type="GO" id="GO:0016020">
    <property type="term" value="C:membrane"/>
    <property type="evidence" value="ECO:0007669"/>
    <property type="project" value="UniProtKB-SubCell"/>
</dbReference>
<dbReference type="EMBL" id="WIGN01000063">
    <property type="protein sequence ID" value="KAF6812432.1"/>
    <property type="molecule type" value="Genomic_DNA"/>
</dbReference>
<comment type="caution">
    <text evidence="6">The sequence shown here is derived from an EMBL/GenBank/DDBJ whole genome shotgun (WGS) entry which is preliminary data.</text>
</comment>
<reference evidence="6 7" key="1">
    <citation type="journal article" date="2020" name="Phytopathology">
        <title>Genome Sequence Resources of Colletotrichum truncatum, C. plurivorum, C. musicola, and C. sojae: Four Species Pathogenic to Soybean (Glycine max).</title>
        <authorList>
            <person name="Rogerio F."/>
            <person name="Boufleur T.R."/>
            <person name="Ciampi-Guillardi M."/>
            <person name="Sukno S.A."/>
            <person name="Thon M.R."/>
            <person name="Massola Junior N.S."/>
            <person name="Baroncelli R."/>
        </authorList>
    </citation>
    <scope>NUCLEOTIDE SEQUENCE [LARGE SCALE GENOMIC DNA]</scope>
    <source>
        <strain evidence="6 7">LFN0009</strain>
    </source>
</reference>
<evidence type="ECO:0000256" key="3">
    <source>
        <dbReference type="ARBA" id="ARBA00022692"/>
    </source>
</evidence>
<dbReference type="InterPro" id="IPR036259">
    <property type="entry name" value="MFS_trans_sf"/>
</dbReference>
<organism evidence="6 7">
    <name type="scientific">Colletotrichum sojae</name>
    <dbReference type="NCBI Taxonomy" id="2175907"/>
    <lineage>
        <taxon>Eukaryota</taxon>
        <taxon>Fungi</taxon>
        <taxon>Dikarya</taxon>
        <taxon>Ascomycota</taxon>
        <taxon>Pezizomycotina</taxon>
        <taxon>Sordariomycetes</taxon>
        <taxon>Hypocreomycetidae</taxon>
        <taxon>Glomerellales</taxon>
        <taxon>Glomerellaceae</taxon>
        <taxon>Colletotrichum</taxon>
        <taxon>Colletotrichum orchidearum species complex</taxon>
    </lineage>
</organism>
<dbReference type="PANTHER" id="PTHR43791:SF54">
    <property type="entry name" value="MAJOR FACILITATOR SUPERFAMILY (MFS) PROFILE DOMAIN-CONTAINING PROTEIN-RELATED"/>
    <property type="match status" value="1"/>
</dbReference>
<evidence type="ECO:0000256" key="1">
    <source>
        <dbReference type="ARBA" id="ARBA00004141"/>
    </source>
</evidence>
<dbReference type="GO" id="GO:0022857">
    <property type="term" value="F:transmembrane transporter activity"/>
    <property type="evidence" value="ECO:0007669"/>
    <property type="project" value="TreeGrafter"/>
</dbReference>
<evidence type="ECO:0000256" key="2">
    <source>
        <dbReference type="ARBA" id="ARBA00022448"/>
    </source>
</evidence>
<evidence type="ECO:0000313" key="6">
    <source>
        <dbReference type="EMBL" id="KAF6812432.1"/>
    </source>
</evidence>
<evidence type="ECO:0000256" key="5">
    <source>
        <dbReference type="ARBA" id="ARBA00023136"/>
    </source>
</evidence>
<keyword evidence="7" id="KW-1185">Reference proteome</keyword>
<keyword evidence="3" id="KW-0812">Transmembrane</keyword>
<protein>
    <submittedName>
        <fullName evidence="6">Uncharacterized protein</fullName>
    </submittedName>
</protein>
<gene>
    <name evidence="6" type="ORF">CSOJ01_05137</name>
</gene>
<dbReference type="Gene3D" id="1.20.1250.20">
    <property type="entry name" value="MFS general substrate transporter like domains"/>
    <property type="match status" value="1"/>
</dbReference>
<keyword evidence="2" id="KW-0813">Transport</keyword>
<keyword evidence="4" id="KW-1133">Transmembrane helix</keyword>
<name>A0A8H6MXB3_9PEZI</name>
<proteinExistence type="predicted"/>
<dbReference type="PANTHER" id="PTHR43791">
    <property type="entry name" value="PERMEASE-RELATED"/>
    <property type="match status" value="1"/>
</dbReference>
<sequence>MNQESSIQYGDDTPSDAKYMEVADAPGPYAALSFDDAEHMRRYEGKVGKQVVRKIDYRPIPIMGLLDLLSHIDRGNIGNAKIEGMDVDLNLTGNQYNIASTIFFVPYIIFEIPSNIVLKKAGFFPGAVFIVPTWYPRHELQQRLAILYTASAFSGYNTHFHPFRVVYGLFPPIEAYA</sequence>
<accession>A0A8H6MXB3</accession>
<dbReference type="AlphaFoldDB" id="A0A8H6MXB3"/>